<accession>A0A1V1NT01</accession>
<dbReference type="GO" id="GO:0051536">
    <property type="term" value="F:iron-sulfur cluster binding"/>
    <property type="evidence" value="ECO:0007669"/>
    <property type="project" value="UniProtKB-KW"/>
</dbReference>
<dbReference type="AlphaFoldDB" id="A0A1V1NT01"/>
<dbReference type="GO" id="GO:0046872">
    <property type="term" value="F:metal ion binding"/>
    <property type="evidence" value="ECO:0007669"/>
    <property type="project" value="UniProtKB-KW"/>
</dbReference>
<dbReference type="PROSITE" id="PS51379">
    <property type="entry name" value="4FE4S_FER_2"/>
    <property type="match status" value="1"/>
</dbReference>
<organism evidence="5 6">
    <name type="scientific">Candidatus Magnetoglobus multicellularis str. Araruama</name>
    <dbReference type="NCBI Taxonomy" id="890399"/>
    <lineage>
        <taxon>Bacteria</taxon>
        <taxon>Pseudomonadati</taxon>
        <taxon>Thermodesulfobacteriota</taxon>
        <taxon>Desulfobacteria</taxon>
        <taxon>Desulfobacterales</taxon>
        <taxon>Desulfobacteraceae</taxon>
        <taxon>Candidatus Magnetoglobus</taxon>
    </lineage>
</organism>
<feature type="domain" description="4Fe-4S ferredoxin-type" evidence="4">
    <location>
        <begin position="68"/>
        <end position="97"/>
    </location>
</feature>
<dbReference type="SUPFAM" id="SSF46548">
    <property type="entry name" value="alpha-helical ferredoxin"/>
    <property type="match status" value="1"/>
</dbReference>
<protein>
    <recommendedName>
        <fullName evidence="4">4Fe-4S ferredoxin-type domain-containing protein</fullName>
    </recommendedName>
</protein>
<gene>
    <name evidence="5" type="ORF">OMM_13975</name>
</gene>
<sequence length="129" mass="14698">QDELQLVEKVRLNYQDIMKVGCTGCRYCLPCPSDVDISTCFEIYNKLHMFGNLEEAKFMYTARMSGLLTPSSGYASQCTQCGECLEKCPQSIEIPEYLEKVVNELEGPDLNNIKEIVIKMLNIKQLQQC</sequence>
<evidence type="ECO:0000313" key="5">
    <source>
        <dbReference type="EMBL" id="ETR65616.1"/>
    </source>
</evidence>
<evidence type="ECO:0000259" key="4">
    <source>
        <dbReference type="PROSITE" id="PS51379"/>
    </source>
</evidence>
<dbReference type="Pfam" id="PF13187">
    <property type="entry name" value="Fer4_9"/>
    <property type="match status" value="1"/>
</dbReference>
<evidence type="ECO:0000256" key="3">
    <source>
        <dbReference type="ARBA" id="ARBA00023014"/>
    </source>
</evidence>
<dbReference type="Proteomes" id="UP000189670">
    <property type="component" value="Unassembled WGS sequence"/>
</dbReference>
<dbReference type="InterPro" id="IPR017896">
    <property type="entry name" value="4Fe4S_Fe-S-bd"/>
</dbReference>
<keyword evidence="3" id="KW-0411">Iron-sulfur</keyword>
<feature type="non-terminal residue" evidence="5">
    <location>
        <position position="1"/>
    </location>
</feature>
<proteinExistence type="predicted"/>
<reference evidence="6" key="1">
    <citation type="submission" date="2012-11" db="EMBL/GenBank/DDBJ databases">
        <authorList>
            <person name="Lucero-Rivera Y.E."/>
            <person name="Tovar-Ramirez D."/>
        </authorList>
    </citation>
    <scope>NUCLEOTIDE SEQUENCE [LARGE SCALE GENOMIC DNA]</scope>
    <source>
        <strain evidence="6">Araruama</strain>
    </source>
</reference>
<evidence type="ECO:0000313" key="6">
    <source>
        <dbReference type="Proteomes" id="UP000189670"/>
    </source>
</evidence>
<keyword evidence="2" id="KW-0408">Iron</keyword>
<dbReference type="EMBL" id="ATBP01002649">
    <property type="protein sequence ID" value="ETR65616.1"/>
    <property type="molecule type" value="Genomic_DNA"/>
</dbReference>
<name>A0A1V1NT01_9BACT</name>
<dbReference type="PROSITE" id="PS00198">
    <property type="entry name" value="4FE4S_FER_1"/>
    <property type="match status" value="1"/>
</dbReference>
<evidence type="ECO:0000256" key="1">
    <source>
        <dbReference type="ARBA" id="ARBA00022723"/>
    </source>
</evidence>
<dbReference type="InterPro" id="IPR017900">
    <property type="entry name" value="4Fe4S_Fe_S_CS"/>
</dbReference>
<evidence type="ECO:0000256" key="2">
    <source>
        <dbReference type="ARBA" id="ARBA00023004"/>
    </source>
</evidence>
<keyword evidence="1" id="KW-0479">Metal-binding</keyword>
<comment type="caution">
    <text evidence="5">The sequence shown here is derived from an EMBL/GenBank/DDBJ whole genome shotgun (WGS) entry which is preliminary data.</text>
</comment>